<feature type="non-terminal residue" evidence="1">
    <location>
        <position position="172"/>
    </location>
</feature>
<organism evidence="1 2">
    <name type="scientific">Neurospora tetraspora</name>
    <dbReference type="NCBI Taxonomy" id="94610"/>
    <lineage>
        <taxon>Eukaryota</taxon>
        <taxon>Fungi</taxon>
        <taxon>Dikarya</taxon>
        <taxon>Ascomycota</taxon>
        <taxon>Pezizomycotina</taxon>
        <taxon>Sordariomycetes</taxon>
        <taxon>Sordariomycetidae</taxon>
        <taxon>Sordariales</taxon>
        <taxon>Sordariaceae</taxon>
        <taxon>Neurospora</taxon>
    </lineage>
</organism>
<proteinExistence type="predicted"/>
<dbReference type="Proteomes" id="UP001278500">
    <property type="component" value="Unassembled WGS sequence"/>
</dbReference>
<accession>A0AAE0JHS9</accession>
<reference evidence="1" key="2">
    <citation type="submission" date="2023-06" db="EMBL/GenBank/DDBJ databases">
        <authorList>
            <consortium name="Lawrence Berkeley National Laboratory"/>
            <person name="Haridas S."/>
            <person name="Hensen N."/>
            <person name="Bonometti L."/>
            <person name="Westerberg I."/>
            <person name="Brannstrom I.O."/>
            <person name="Guillou S."/>
            <person name="Cros-Aarteil S."/>
            <person name="Calhoun S."/>
            <person name="Kuo A."/>
            <person name="Mondo S."/>
            <person name="Pangilinan J."/>
            <person name="Riley R."/>
            <person name="Labutti K."/>
            <person name="Andreopoulos B."/>
            <person name="Lipzen A."/>
            <person name="Chen C."/>
            <person name="Yanf M."/>
            <person name="Daum C."/>
            <person name="Ng V."/>
            <person name="Clum A."/>
            <person name="Steindorff A."/>
            <person name="Ohm R."/>
            <person name="Martin F."/>
            <person name="Silar P."/>
            <person name="Natvig D."/>
            <person name="Lalanne C."/>
            <person name="Gautier V."/>
            <person name="Ament-Velasquez S.L."/>
            <person name="Kruys A."/>
            <person name="Hutchinson M.I."/>
            <person name="Powell A.J."/>
            <person name="Barry K."/>
            <person name="Miller A.N."/>
            <person name="Grigoriev I.V."/>
            <person name="Debuchy R."/>
            <person name="Gladieux P."/>
            <person name="Thoren M.H."/>
            <person name="Johannesson H."/>
        </authorList>
    </citation>
    <scope>NUCLEOTIDE SEQUENCE</scope>
    <source>
        <strain evidence="1">CBS 560.94</strain>
    </source>
</reference>
<gene>
    <name evidence="1" type="ORF">B0H65DRAFT_571260</name>
</gene>
<reference evidence="1" key="1">
    <citation type="journal article" date="2023" name="Mol. Phylogenet. Evol.">
        <title>Genome-scale phylogeny and comparative genomics of the fungal order Sordariales.</title>
        <authorList>
            <person name="Hensen N."/>
            <person name="Bonometti L."/>
            <person name="Westerberg I."/>
            <person name="Brannstrom I.O."/>
            <person name="Guillou S."/>
            <person name="Cros-Aarteil S."/>
            <person name="Calhoun S."/>
            <person name="Haridas S."/>
            <person name="Kuo A."/>
            <person name="Mondo S."/>
            <person name="Pangilinan J."/>
            <person name="Riley R."/>
            <person name="LaButti K."/>
            <person name="Andreopoulos B."/>
            <person name="Lipzen A."/>
            <person name="Chen C."/>
            <person name="Yan M."/>
            <person name="Daum C."/>
            <person name="Ng V."/>
            <person name="Clum A."/>
            <person name="Steindorff A."/>
            <person name="Ohm R.A."/>
            <person name="Martin F."/>
            <person name="Silar P."/>
            <person name="Natvig D.O."/>
            <person name="Lalanne C."/>
            <person name="Gautier V."/>
            <person name="Ament-Velasquez S.L."/>
            <person name="Kruys A."/>
            <person name="Hutchinson M.I."/>
            <person name="Powell A.J."/>
            <person name="Barry K."/>
            <person name="Miller A.N."/>
            <person name="Grigoriev I.V."/>
            <person name="Debuchy R."/>
            <person name="Gladieux P."/>
            <person name="Hiltunen Thoren M."/>
            <person name="Johannesson H."/>
        </authorList>
    </citation>
    <scope>NUCLEOTIDE SEQUENCE</scope>
    <source>
        <strain evidence="1">CBS 560.94</strain>
    </source>
</reference>
<sequence>CTDSSVYERCTVAIWVRWTTAIEIRSSGKREEDPENPLVDIKRLASALDTAMKEHKGTISQVPKVTVGLEQSEIPLFREEGQIEHIQMTFQPETHPRKPFHVEEAHSSGAKFEIGCDPIYSRTAPRSREHLIWKPYGGECSFPDYGIFLRCKKLGHATLRIKIVHKSSLWPT</sequence>
<evidence type="ECO:0000313" key="2">
    <source>
        <dbReference type="Proteomes" id="UP001278500"/>
    </source>
</evidence>
<dbReference type="AlphaFoldDB" id="A0AAE0JHS9"/>
<dbReference type="GeneID" id="87867630"/>
<name>A0AAE0JHS9_9PEZI</name>
<feature type="non-terminal residue" evidence="1">
    <location>
        <position position="1"/>
    </location>
</feature>
<keyword evidence="2" id="KW-1185">Reference proteome</keyword>
<dbReference type="RefSeq" id="XP_062682973.1">
    <property type="nucleotide sequence ID" value="XM_062830476.1"/>
</dbReference>
<evidence type="ECO:0000313" key="1">
    <source>
        <dbReference type="EMBL" id="KAK3347891.1"/>
    </source>
</evidence>
<comment type="caution">
    <text evidence="1">The sequence shown here is derived from an EMBL/GenBank/DDBJ whole genome shotgun (WGS) entry which is preliminary data.</text>
</comment>
<dbReference type="EMBL" id="JAUEPP010000003">
    <property type="protein sequence ID" value="KAK3347891.1"/>
    <property type="molecule type" value="Genomic_DNA"/>
</dbReference>
<protein>
    <submittedName>
        <fullName evidence="1">Uncharacterized protein</fullName>
    </submittedName>
</protein>